<feature type="transmembrane region" description="Helical" evidence="1">
    <location>
        <begin position="80"/>
        <end position="96"/>
    </location>
</feature>
<keyword evidence="1" id="KW-1133">Transmembrane helix</keyword>
<feature type="transmembrane region" description="Helical" evidence="1">
    <location>
        <begin position="7"/>
        <end position="28"/>
    </location>
</feature>
<feature type="transmembrane region" description="Helical" evidence="1">
    <location>
        <begin position="34"/>
        <end position="51"/>
    </location>
</feature>
<dbReference type="RefSeq" id="WP_395417362.1">
    <property type="nucleotide sequence ID" value="NZ_JBIPKE010000016.1"/>
</dbReference>
<organism evidence="3 4">
    <name type="scientific">Marinoscillum luteum</name>
    <dbReference type="NCBI Taxonomy" id="861051"/>
    <lineage>
        <taxon>Bacteria</taxon>
        <taxon>Pseudomonadati</taxon>
        <taxon>Bacteroidota</taxon>
        <taxon>Cytophagia</taxon>
        <taxon>Cytophagales</taxon>
        <taxon>Reichenbachiellaceae</taxon>
        <taxon>Marinoscillum</taxon>
    </lineage>
</organism>
<feature type="transmembrane region" description="Helical" evidence="1">
    <location>
        <begin position="58"/>
        <end position="74"/>
    </location>
</feature>
<reference evidence="3 4" key="1">
    <citation type="journal article" date="2013" name="Int. J. Syst. Evol. Microbiol.">
        <title>Marinoscillum luteum sp. nov., isolated from marine sediment.</title>
        <authorList>
            <person name="Cha I.T."/>
            <person name="Park S.J."/>
            <person name="Kim S.J."/>
            <person name="Kim J.G."/>
            <person name="Jung M.Y."/>
            <person name="Shin K.S."/>
            <person name="Kwon K.K."/>
            <person name="Yang S.H."/>
            <person name="Seo Y.S."/>
            <person name="Rhee S.K."/>
        </authorList>
    </citation>
    <scope>NUCLEOTIDE SEQUENCE [LARGE SCALE GENOMIC DNA]</scope>
    <source>
        <strain evidence="3 4">KCTC 23939</strain>
    </source>
</reference>
<dbReference type="PANTHER" id="PTHR40763">
    <property type="entry name" value="MEMBRANE PROTEIN-RELATED"/>
    <property type="match status" value="1"/>
</dbReference>
<feature type="domain" description="LiaF transmembrane" evidence="2">
    <location>
        <begin position="8"/>
        <end position="99"/>
    </location>
</feature>
<dbReference type="EMBL" id="JBIPKE010000016">
    <property type="protein sequence ID" value="MFH6983836.1"/>
    <property type="molecule type" value="Genomic_DNA"/>
</dbReference>
<proteinExistence type="predicted"/>
<evidence type="ECO:0000259" key="2">
    <source>
        <dbReference type="Pfam" id="PF22570"/>
    </source>
</evidence>
<accession>A0ABW7N886</accession>
<evidence type="ECO:0000256" key="1">
    <source>
        <dbReference type="SAM" id="Phobius"/>
    </source>
</evidence>
<evidence type="ECO:0000313" key="3">
    <source>
        <dbReference type="EMBL" id="MFH6983836.1"/>
    </source>
</evidence>
<dbReference type="PANTHER" id="PTHR40763:SF5">
    <property type="entry name" value="MEMBRANE PROTEIN"/>
    <property type="match status" value="1"/>
</dbReference>
<sequence length="218" mass="24189">MNSQKRPLFGLFLILIGLVLLLSNLGVISGLPGYIFSWINIFLLLAIANLFSGNYRGVLLFAALWGFFILRQYTDIQLRDYWPLILVFIGLSMLMRKRLRSQVTSTTDDSFDEINIFGGSTKKYTSTSLKGGKITNIFGGSEIDLRDCQPEKVVVIEVLTLFGGCELIVPKEWNISVDTTAIFGGFDDKREASSHKDPAVVYIKGITIFGGGSLKSTK</sequence>
<keyword evidence="1" id="KW-0472">Membrane</keyword>
<keyword evidence="4" id="KW-1185">Reference proteome</keyword>
<name>A0ABW7N886_9BACT</name>
<dbReference type="Pfam" id="PF22570">
    <property type="entry name" value="LiaF-TM"/>
    <property type="match status" value="1"/>
</dbReference>
<dbReference type="Proteomes" id="UP001610063">
    <property type="component" value="Unassembled WGS sequence"/>
</dbReference>
<evidence type="ECO:0000313" key="4">
    <source>
        <dbReference type="Proteomes" id="UP001610063"/>
    </source>
</evidence>
<dbReference type="InterPro" id="IPR054331">
    <property type="entry name" value="LiaF_TM"/>
</dbReference>
<keyword evidence="1" id="KW-0812">Transmembrane</keyword>
<gene>
    <name evidence="3" type="ORF">ACHKAR_10310</name>
</gene>
<protein>
    <submittedName>
        <fullName evidence="3">LiaF domain-containing protein</fullName>
    </submittedName>
</protein>
<comment type="caution">
    <text evidence="3">The sequence shown here is derived from an EMBL/GenBank/DDBJ whole genome shotgun (WGS) entry which is preliminary data.</text>
</comment>